<evidence type="ECO:0000313" key="2">
    <source>
        <dbReference type="EMBL" id="KAL1131264.1"/>
    </source>
</evidence>
<protein>
    <submittedName>
        <fullName evidence="2">Uncharacterized protein</fullName>
    </submittedName>
</protein>
<reference evidence="2 3" key="1">
    <citation type="submission" date="2024-07" db="EMBL/GenBank/DDBJ databases">
        <title>Chromosome-level genome assembly of the water stick insect Ranatra chinensis (Heteroptera: Nepidae).</title>
        <authorList>
            <person name="Liu X."/>
        </authorList>
    </citation>
    <scope>NUCLEOTIDE SEQUENCE [LARGE SCALE GENOMIC DNA]</scope>
    <source>
        <strain evidence="2">Cailab_2021Rc</strain>
        <tissue evidence="2">Muscle</tissue>
    </source>
</reference>
<name>A0ABD0Z7C2_9HEMI</name>
<gene>
    <name evidence="2" type="ORF">AAG570_010882</name>
</gene>
<keyword evidence="3" id="KW-1185">Reference proteome</keyword>
<feature type="compositionally biased region" description="Basic and acidic residues" evidence="1">
    <location>
        <begin position="100"/>
        <end position="130"/>
    </location>
</feature>
<evidence type="ECO:0000256" key="1">
    <source>
        <dbReference type="SAM" id="MobiDB-lite"/>
    </source>
</evidence>
<feature type="region of interest" description="Disordered" evidence="1">
    <location>
        <begin position="57"/>
        <end position="145"/>
    </location>
</feature>
<accession>A0ABD0Z7C2</accession>
<dbReference type="Proteomes" id="UP001558652">
    <property type="component" value="Unassembled WGS sequence"/>
</dbReference>
<feature type="compositionally biased region" description="Gly residues" evidence="1">
    <location>
        <begin position="132"/>
        <end position="141"/>
    </location>
</feature>
<proteinExistence type="predicted"/>
<feature type="compositionally biased region" description="Basic residues" evidence="1">
    <location>
        <begin position="274"/>
        <end position="283"/>
    </location>
</feature>
<dbReference type="AlphaFoldDB" id="A0ABD0Z7C2"/>
<organism evidence="2 3">
    <name type="scientific">Ranatra chinensis</name>
    <dbReference type="NCBI Taxonomy" id="642074"/>
    <lineage>
        <taxon>Eukaryota</taxon>
        <taxon>Metazoa</taxon>
        <taxon>Ecdysozoa</taxon>
        <taxon>Arthropoda</taxon>
        <taxon>Hexapoda</taxon>
        <taxon>Insecta</taxon>
        <taxon>Pterygota</taxon>
        <taxon>Neoptera</taxon>
        <taxon>Paraneoptera</taxon>
        <taxon>Hemiptera</taxon>
        <taxon>Heteroptera</taxon>
        <taxon>Panheteroptera</taxon>
        <taxon>Nepomorpha</taxon>
        <taxon>Nepidae</taxon>
        <taxon>Ranatrinae</taxon>
        <taxon>Ranatra</taxon>
    </lineage>
</organism>
<sequence>MDHALNCLDIDFNKQRKTKHKLKWGAGTNIGFPSKSQLFSEVYIKFQIWLVDSTFSGRQEPEQETTSNERYRRTKNHRHIDVFDHRSGKRRNGGSSQTSEQERTARGRNAERLLLKKSREPVGLLLREEASTGGGRRGGGNTQETNHTATALANTKLHKWSSTFGITVPRQQLSAYPNSRQDKLKGMLKRRGIRRWTAALADSEEGRRIKNYTGGSCPVGTSSKHLEHFKRRLFDKRRPLGAAGGRTIKCAFETADEKIGRAIAAGSNHEQAKPKTRITQHSP</sequence>
<evidence type="ECO:0000313" key="3">
    <source>
        <dbReference type="Proteomes" id="UP001558652"/>
    </source>
</evidence>
<dbReference type="EMBL" id="JBFDAA010000006">
    <property type="protein sequence ID" value="KAL1131264.1"/>
    <property type="molecule type" value="Genomic_DNA"/>
</dbReference>
<comment type="caution">
    <text evidence="2">The sequence shown here is derived from an EMBL/GenBank/DDBJ whole genome shotgun (WGS) entry which is preliminary data.</text>
</comment>
<feature type="region of interest" description="Disordered" evidence="1">
    <location>
        <begin position="263"/>
        <end position="283"/>
    </location>
</feature>